<keyword evidence="3 7" id="KW-0812">Transmembrane</keyword>
<accession>A0A6G0XFJ3</accession>
<dbReference type="Proteomes" id="UP000481153">
    <property type="component" value="Unassembled WGS sequence"/>
</dbReference>
<dbReference type="GO" id="GO:0016020">
    <property type="term" value="C:membrane"/>
    <property type="evidence" value="ECO:0007669"/>
    <property type="project" value="UniProtKB-SubCell"/>
</dbReference>
<evidence type="ECO:0000256" key="8">
    <source>
        <dbReference type="SAM" id="SignalP"/>
    </source>
</evidence>
<dbReference type="InterPro" id="IPR004345">
    <property type="entry name" value="TB2_DP1_HVA22"/>
</dbReference>
<dbReference type="PANTHER" id="PTHR12300">
    <property type="entry name" value="HVA22-LIKE PROTEINS"/>
    <property type="match status" value="1"/>
</dbReference>
<dbReference type="PANTHER" id="PTHR12300:SF161">
    <property type="entry name" value="RECEPTOR EXPRESSION-ENHANCING PROTEIN"/>
    <property type="match status" value="1"/>
</dbReference>
<evidence type="ECO:0000256" key="6">
    <source>
        <dbReference type="SAM" id="MobiDB-lite"/>
    </source>
</evidence>
<feature type="compositionally biased region" description="Polar residues" evidence="6">
    <location>
        <begin position="525"/>
        <end position="539"/>
    </location>
</feature>
<evidence type="ECO:0000256" key="7">
    <source>
        <dbReference type="SAM" id="Phobius"/>
    </source>
</evidence>
<dbReference type="Pfam" id="PF03134">
    <property type="entry name" value="TB2_DP1_HVA22"/>
    <property type="match status" value="1"/>
</dbReference>
<name>A0A6G0XFJ3_9STRA</name>
<keyword evidence="8" id="KW-0732">Signal</keyword>
<keyword evidence="5 7" id="KW-0472">Membrane</keyword>
<feature type="transmembrane region" description="Helical" evidence="7">
    <location>
        <begin position="301"/>
        <end position="321"/>
    </location>
</feature>
<evidence type="ECO:0000313" key="9">
    <source>
        <dbReference type="EMBL" id="KAF0738955.1"/>
    </source>
</evidence>
<feature type="compositionally biased region" description="Basic and acidic residues" evidence="6">
    <location>
        <begin position="515"/>
        <end position="524"/>
    </location>
</feature>
<sequence>MKLRKSLALVISCNLLSQILGSCAVGVNASLPLHLEEDSRVCDGNDRHAFFPPTEPTTCAVSNVDQPTLIVSKTKDTPWLVDITIIPEDNAHLINFTLPAFLAQPTDWHAIATSFQDAICATWTAITHWCYFLRLVVIPLLAVLLLVIEALMPHTQVMAIAAFKAFRRLDFRLQVYIVASLALSFLAWRLGYFRKAVLAWRRLKLKLKQAQRAVSQQVATKSKTAAMMLPHVAYVGSCYLVVTFSPKVVYDVLSHDLLFAWLSTFYPMYRSFRAVKTRRHTNQSADEFFERVLKLWVLWSFYRTSVTCAGLFLAFVPGFILPSMRPSTIYLNLFLNWIHSLKGDQKLYAALTSYMHPYATQIQTVQAAAAANSESSNLVLRTLASLGVLSTNTANVLRDLRSQGPALFGLIFLVMPGFLTKVGCDLVGLAFPAYVVMGSLLSNERRTREWWVCYFTVVALFEYWCDAISGILAWIPLIYHAKLLALVWLQFPYFRGAQRIFDTAFHSILIDPRRQETSMRRQESGDGTTETPPEVASSS</sequence>
<comment type="similarity">
    <text evidence="2">Belongs to the DP1 family.</text>
</comment>
<keyword evidence="10" id="KW-1185">Reference proteome</keyword>
<feature type="region of interest" description="Disordered" evidence="6">
    <location>
        <begin position="515"/>
        <end position="539"/>
    </location>
</feature>
<evidence type="ECO:0000256" key="3">
    <source>
        <dbReference type="ARBA" id="ARBA00022692"/>
    </source>
</evidence>
<dbReference type="PROSITE" id="PS51257">
    <property type="entry name" value="PROKAR_LIPOPROTEIN"/>
    <property type="match status" value="1"/>
</dbReference>
<feature type="signal peptide" evidence="8">
    <location>
        <begin position="1"/>
        <end position="29"/>
    </location>
</feature>
<keyword evidence="4 7" id="KW-1133">Transmembrane helix</keyword>
<reference evidence="9 10" key="1">
    <citation type="submission" date="2019-07" db="EMBL/GenBank/DDBJ databases">
        <title>Genomics analysis of Aphanomyces spp. identifies a new class of oomycete effector associated with host adaptation.</title>
        <authorList>
            <person name="Gaulin E."/>
        </authorList>
    </citation>
    <scope>NUCLEOTIDE SEQUENCE [LARGE SCALE GENOMIC DNA]</scope>
    <source>
        <strain evidence="9 10">ATCC 201684</strain>
    </source>
</reference>
<organism evidence="9 10">
    <name type="scientific">Aphanomyces euteiches</name>
    <dbReference type="NCBI Taxonomy" id="100861"/>
    <lineage>
        <taxon>Eukaryota</taxon>
        <taxon>Sar</taxon>
        <taxon>Stramenopiles</taxon>
        <taxon>Oomycota</taxon>
        <taxon>Saprolegniomycetes</taxon>
        <taxon>Saprolegniales</taxon>
        <taxon>Verrucalvaceae</taxon>
        <taxon>Aphanomyces</taxon>
    </lineage>
</organism>
<evidence type="ECO:0000256" key="5">
    <source>
        <dbReference type="ARBA" id="ARBA00023136"/>
    </source>
</evidence>
<evidence type="ECO:0000313" key="10">
    <source>
        <dbReference type="Proteomes" id="UP000481153"/>
    </source>
</evidence>
<feature type="chain" id="PRO_5026132598" description="Transmembrane protein" evidence="8">
    <location>
        <begin position="30"/>
        <end position="539"/>
    </location>
</feature>
<evidence type="ECO:0000256" key="4">
    <source>
        <dbReference type="ARBA" id="ARBA00022989"/>
    </source>
</evidence>
<feature type="transmembrane region" description="Helical" evidence="7">
    <location>
        <begin position="173"/>
        <end position="192"/>
    </location>
</feature>
<proteinExistence type="inferred from homology"/>
<feature type="transmembrane region" description="Helical" evidence="7">
    <location>
        <begin position="471"/>
        <end position="489"/>
    </location>
</feature>
<dbReference type="AlphaFoldDB" id="A0A6G0XFJ3"/>
<feature type="transmembrane region" description="Helical" evidence="7">
    <location>
        <begin position="131"/>
        <end position="152"/>
    </location>
</feature>
<feature type="transmembrane region" description="Helical" evidence="7">
    <location>
        <begin position="406"/>
        <end position="437"/>
    </location>
</feature>
<protein>
    <recommendedName>
        <fullName evidence="11">Transmembrane protein</fullName>
    </recommendedName>
</protein>
<evidence type="ECO:0000256" key="2">
    <source>
        <dbReference type="ARBA" id="ARBA00008573"/>
    </source>
</evidence>
<dbReference type="EMBL" id="VJMJ01000068">
    <property type="protein sequence ID" value="KAF0738955.1"/>
    <property type="molecule type" value="Genomic_DNA"/>
</dbReference>
<gene>
    <name evidence="9" type="ORF">Ae201684_005324</name>
</gene>
<comment type="caution">
    <text evidence="9">The sequence shown here is derived from an EMBL/GenBank/DDBJ whole genome shotgun (WGS) entry which is preliminary data.</text>
</comment>
<comment type="subcellular location">
    <subcellularLocation>
        <location evidence="1">Membrane</location>
        <topology evidence="1">Multi-pass membrane protein</topology>
    </subcellularLocation>
</comment>
<evidence type="ECO:0000256" key="1">
    <source>
        <dbReference type="ARBA" id="ARBA00004141"/>
    </source>
</evidence>
<evidence type="ECO:0008006" key="11">
    <source>
        <dbReference type="Google" id="ProtNLM"/>
    </source>
</evidence>
<dbReference type="VEuPathDB" id="FungiDB:AeMF1_003507"/>